<sequence length="219" mass="25327">MTKENHRIHLNYQQQGSGTPLILLHGNGEDHTIFHELIKQLSQKYEVFALDSRGHGNSTPVTEFHYHDMAEDVINFIHDQQISKPIIYGFSDGGIIALLIAVKEPELLAKIIISGANANPWGLKWRWHSNYLFQYWFNSTPLISLMIREPHITKKMLRQIKTPTMIIAGEKDIIRSAHTRYLHHNINHSKLLIIPNENHSSYVLDNEKLFKILNALLNQ</sequence>
<accession>A0A645B7N3</accession>
<dbReference type="AlphaFoldDB" id="A0A645B7N3"/>
<keyword evidence="2" id="KW-0456">Lyase</keyword>
<dbReference type="Gene3D" id="3.40.50.1820">
    <property type="entry name" value="alpha/beta hydrolase"/>
    <property type="match status" value="1"/>
</dbReference>
<dbReference type="EMBL" id="VSSQ01018361">
    <property type="protein sequence ID" value="MPM61470.1"/>
    <property type="molecule type" value="Genomic_DNA"/>
</dbReference>
<proteinExistence type="predicted"/>
<comment type="caution">
    <text evidence="2">The sequence shown here is derived from an EMBL/GenBank/DDBJ whole genome shotgun (WGS) entry which is preliminary data.</text>
</comment>
<dbReference type="GO" id="GO:0070205">
    <property type="term" value="F:2-succinyl-6-hydroxy-2,4-cyclohexadiene-1-carboxylate synthase activity"/>
    <property type="evidence" value="ECO:0007669"/>
    <property type="project" value="UniProtKB-EC"/>
</dbReference>
<dbReference type="GO" id="GO:0017171">
    <property type="term" value="F:serine hydrolase activity"/>
    <property type="evidence" value="ECO:0007669"/>
    <property type="project" value="TreeGrafter"/>
</dbReference>
<name>A0A645B7N3_9ZZZZ</name>
<dbReference type="PANTHER" id="PTHR46331">
    <property type="entry name" value="VALACYCLOVIR HYDROLASE"/>
    <property type="match status" value="1"/>
</dbReference>
<dbReference type="InterPro" id="IPR029058">
    <property type="entry name" value="AB_hydrolase_fold"/>
</dbReference>
<reference evidence="2" key="1">
    <citation type="submission" date="2019-08" db="EMBL/GenBank/DDBJ databases">
        <authorList>
            <person name="Kucharzyk K."/>
            <person name="Murdoch R.W."/>
            <person name="Higgins S."/>
            <person name="Loffler F."/>
        </authorList>
    </citation>
    <scope>NUCLEOTIDE SEQUENCE</scope>
</reference>
<dbReference type="EC" id="4.2.99.20" evidence="2"/>
<evidence type="ECO:0000313" key="2">
    <source>
        <dbReference type="EMBL" id="MPM61470.1"/>
    </source>
</evidence>
<feature type="domain" description="AB hydrolase-1" evidence="1">
    <location>
        <begin position="20"/>
        <end position="137"/>
    </location>
</feature>
<dbReference type="InterPro" id="IPR000073">
    <property type="entry name" value="AB_hydrolase_1"/>
</dbReference>
<dbReference type="PRINTS" id="PR00111">
    <property type="entry name" value="ABHYDROLASE"/>
</dbReference>
<organism evidence="2">
    <name type="scientific">bioreactor metagenome</name>
    <dbReference type="NCBI Taxonomy" id="1076179"/>
    <lineage>
        <taxon>unclassified sequences</taxon>
        <taxon>metagenomes</taxon>
        <taxon>ecological metagenomes</taxon>
    </lineage>
</organism>
<dbReference type="Pfam" id="PF00561">
    <property type="entry name" value="Abhydrolase_1"/>
    <property type="match status" value="1"/>
</dbReference>
<gene>
    <name evidence="2" type="primary">menH_32</name>
    <name evidence="2" type="ORF">SDC9_108330</name>
</gene>
<dbReference type="PANTHER" id="PTHR46331:SF2">
    <property type="entry name" value="VALACYCLOVIR HYDROLASE"/>
    <property type="match status" value="1"/>
</dbReference>
<dbReference type="SUPFAM" id="SSF53474">
    <property type="entry name" value="alpha/beta-Hydrolases"/>
    <property type="match status" value="1"/>
</dbReference>
<protein>
    <submittedName>
        <fullName evidence="2">2-succinyl-6-hydroxy-2, 4-cyclohexadiene-1-carboxylate synthase</fullName>
        <ecNumber evidence="2">4.2.99.20</ecNumber>
    </submittedName>
</protein>
<evidence type="ECO:0000259" key="1">
    <source>
        <dbReference type="Pfam" id="PF00561"/>
    </source>
</evidence>